<accession>A0A1F7Y1P5</accession>
<name>A0A1F7Y1P5_9BACT</name>
<evidence type="ECO:0000313" key="2">
    <source>
        <dbReference type="Proteomes" id="UP000178419"/>
    </source>
</evidence>
<evidence type="ECO:0000313" key="1">
    <source>
        <dbReference type="EMBL" id="OGM21090.1"/>
    </source>
</evidence>
<proteinExistence type="predicted"/>
<dbReference type="EMBL" id="MGGE01000027">
    <property type="protein sequence ID" value="OGM21090.1"/>
    <property type="molecule type" value="Genomic_DNA"/>
</dbReference>
<reference evidence="1 2" key="1">
    <citation type="journal article" date="2016" name="Nat. Commun.">
        <title>Thousands of microbial genomes shed light on interconnected biogeochemical processes in an aquifer system.</title>
        <authorList>
            <person name="Anantharaman K."/>
            <person name="Brown C.T."/>
            <person name="Hug L.A."/>
            <person name="Sharon I."/>
            <person name="Castelle C.J."/>
            <person name="Probst A.J."/>
            <person name="Thomas B.C."/>
            <person name="Singh A."/>
            <person name="Wilkins M.J."/>
            <person name="Karaoz U."/>
            <person name="Brodie E.L."/>
            <person name="Williams K.H."/>
            <person name="Hubbard S.S."/>
            <person name="Banfield J.F."/>
        </authorList>
    </citation>
    <scope>NUCLEOTIDE SEQUENCE [LARGE SCALE GENOMIC DNA]</scope>
</reference>
<sequence length="63" mass="7746">MPTKYFCDICEHLVENPIRVDWRAMYCEKCWIDNKNWSKIHEIESKKMGIQYKHKRIQNNKSS</sequence>
<dbReference type="SUPFAM" id="SSF57850">
    <property type="entry name" value="RING/U-box"/>
    <property type="match status" value="1"/>
</dbReference>
<dbReference type="Proteomes" id="UP000178419">
    <property type="component" value="Unassembled WGS sequence"/>
</dbReference>
<protein>
    <submittedName>
        <fullName evidence="1">Uncharacterized protein</fullName>
    </submittedName>
</protein>
<dbReference type="AlphaFoldDB" id="A0A1F7Y1P5"/>
<organism evidence="1 2">
    <name type="scientific">Candidatus Woesebacteria bacterium RIFCSPHIGHO2_01_FULL_38_9</name>
    <dbReference type="NCBI Taxonomy" id="1802492"/>
    <lineage>
        <taxon>Bacteria</taxon>
        <taxon>Candidatus Woeseibacteriota</taxon>
    </lineage>
</organism>
<gene>
    <name evidence="1" type="ORF">A2714_02045</name>
</gene>
<comment type="caution">
    <text evidence="1">The sequence shown here is derived from an EMBL/GenBank/DDBJ whole genome shotgun (WGS) entry which is preliminary data.</text>
</comment>